<dbReference type="InterPro" id="IPR029035">
    <property type="entry name" value="DHS-like_NAD/FAD-binding_dom"/>
</dbReference>
<proteinExistence type="inferred from homology"/>
<dbReference type="Proteomes" id="UP001593833">
    <property type="component" value="Unassembled WGS sequence"/>
</dbReference>
<evidence type="ECO:0000256" key="1">
    <source>
        <dbReference type="ARBA" id="ARBA00009892"/>
    </source>
</evidence>
<reference evidence="2 3" key="1">
    <citation type="submission" date="2024-09" db="EMBL/GenBank/DDBJ databases">
        <authorList>
            <person name="D'Angelo T."/>
        </authorList>
    </citation>
    <scope>NUCLEOTIDE SEQUENCE [LARGE SCALE GENOMIC DNA]</scope>
    <source>
        <strain evidence="2">SAG AM-320-E07</strain>
    </source>
</reference>
<dbReference type="SUPFAM" id="SSF52467">
    <property type="entry name" value="DHS-like NAD/FAD-binding domain"/>
    <property type="match status" value="1"/>
</dbReference>
<dbReference type="EMBL" id="JBHPKH010000015">
    <property type="protein sequence ID" value="MFC1572416.1"/>
    <property type="molecule type" value="Genomic_DNA"/>
</dbReference>
<organism evidence="2 3">
    <name type="scientific">Eiseniibacteriota bacterium</name>
    <dbReference type="NCBI Taxonomy" id="2212470"/>
    <lineage>
        <taxon>Bacteria</taxon>
        <taxon>Candidatus Eiseniibacteriota</taxon>
    </lineage>
</organism>
<keyword evidence="3" id="KW-1185">Reference proteome</keyword>
<dbReference type="Pfam" id="PF01916">
    <property type="entry name" value="DS"/>
    <property type="match status" value="1"/>
</dbReference>
<comment type="caution">
    <text evidence="2">The sequence shown here is derived from an EMBL/GenBank/DDBJ whole genome shotgun (WGS) entry which is preliminary data.</text>
</comment>
<dbReference type="Gene3D" id="3.40.910.10">
    <property type="entry name" value="Deoxyhypusine synthase"/>
    <property type="match status" value="1"/>
</dbReference>
<name>A0ABV6YJX2_UNCEI</name>
<accession>A0ABV6YJX2</accession>
<evidence type="ECO:0000313" key="2">
    <source>
        <dbReference type="EMBL" id="MFC1572416.1"/>
    </source>
</evidence>
<dbReference type="InterPro" id="IPR002773">
    <property type="entry name" value="Deoxyhypusine_synthase"/>
</dbReference>
<evidence type="ECO:0000313" key="3">
    <source>
        <dbReference type="Proteomes" id="UP001593833"/>
    </source>
</evidence>
<protein>
    <submittedName>
        <fullName evidence="2">Deoxyhypusine synthase family protein</fullName>
    </submittedName>
</protein>
<dbReference type="InterPro" id="IPR036982">
    <property type="entry name" value="Deoxyhypusine_synthase_sf"/>
</dbReference>
<comment type="similarity">
    <text evidence="1">Belongs to the deoxyhypusine synthase family.</text>
</comment>
<gene>
    <name evidence="2" type="ORF">ACFL6M_02345</name>
</gene>
<sequence>MPHEPAPQEPTRIDPRPVDVGMSVSGLIETAFLGSTAGQLAEAAGVLTGQVLLHADTLVGLSVDASLAPGGTAASALVPLLEGGCVDWLAVTGANLYYDALLSLRTPMLRASLAPGEGYEDCGGSVFVDSKDRVGADATLKEILAGPEFQRPMSSASMHQAMGRKLREREKDLGCEFPNLLSSAQELGVPIFNPSPSESPLGSLVADLAQVGNRLSIDPSKDLNHAASILNAVGGGDDGSAVWCLGRGAASNFLLGAPAHLQRILGPEARGSYGVRLRMAGRAHELPSATVGSAPARNRDMKISTDLSVAIPLLAAYILDRAAPRPLKRLGDRLEDLLDKLREDHLQATLKRPI</sequence>